<keyword evidence="3" id="KW-1185">Reference proteome</keyword>
<proteinExistence type="predicted"/>
<keyword evidence="1" id="KW-0732">Signal</keyword>
<comment type="caution">
    <text evidence="2">The sequence shown here is derived from an EMBL/GenBank/DDBJ whole genome shotgun (WGS) entry which is preliminary data.</text>
</comment>
<protein>
    <submittedName>
        <fullName evidence="2">Uncharacterized protein</fullName>
    </submittedName>
</protein>
<evidence type="ECO:0000313" key="2">
    <source>
        <dbReference type="EMBL" id="RAR49619.1"/>
    </source>
</evidence>
<gene>
    <name evidence="2" type="ORF">B0I10_10339</name>
</gene>
<evidence type="ECO:0000256" key="1">
    <source>
        <dbReference type="SAM" id="SignalP"/>
    </source>
</evidence>
<accession>A0A328X300</accession>
<dbReference type="AlphaFoldDB" id="A0A328X300"/>
<evidence type="ECO:0000313" key="3">
    <source>
        <dbReference type="Proteomes" id="UP000249518"/>
    </source>
</evidence>
<name>A0A328X300_9FLAO</name>
<dbReference type="Proteomes" id="UP000249518">
    <property type="component" value="Unassembled WGS sequence"/>
</dbReference>
<feature type="signal peptide" evidence="1">
    <location>
        <begin position="1"/>
        <end position="20"/>
    </location>
</feature>
<reference evidence="2 3" key="1">
    <citation type="submission" date="2018-06" db="EMBL/GenBank/DDBJ databases">
        <title>Genomic Encyclopedia of Type Strains, Phase III (KMG-III): the genomes of soil and plant-associated and newly described type strains.</title>
        <authorList>
            <person name="Whitman W."/>
        </authorList>
    </citation>
    <scope>NUCLEOTIDE SEQUENCE [LARGE SCALE GENOMIC DNA]</scope>
    <source>
        <strain evidence="2 3">CGMCC 1.12504</strain>
    </source>
</reference>
<dbReference type="OrthoDB" id="1331096at2"/>
<organism evidence="2 3">
    <name type="scientific">Flavobacterium lacus</name>
    <dbReference type="NCBI Taxonomy" id="1353778"/>
    <lineage>
        <taxon>Bacteria</taxon>
        <taxon>Pseudomonadati</taxon>
        <taxon>Bacteroidota</taxon>
        <taxon>Flavobacteriia</taxon>
        <taxon>Flavobacteriales</taxon>
        <taxon>Flavobacteriaceae</taxon>
        <taxon>Flavobacterium</taxon>
    </lineage>
</organism>
<dbReference type="EMBL" id="QLSV01000003">
    <property type="protein sequence ID" value="RAR49619.1"/>
    <property type="molecule type" value="Genomic_DNA"/>
</dbReference>
<feature type="chain" id="PRO_5016401203" evidence="1">
    <location>
        <begin position="21"/>
        <end position="473"/>
    </location>
</feature>
<dbReference type="RefSeq" id="WP_112085069.1">
    <property type="nucleotide sequence ID" value="NZ_QLSV01000003.1"/>
</dbReference>
<sequence length="473" mass="54761">MKIKLSILLFLCALPFFSQTKIGSVDLELKKSSDFHQLYSTIDNFNDKFYVLAADKEITTLIKYNKALFFSDSLKTKTDKNYPLIIGNSFNHKNDFVAYWASKDYKKFMSQTYDFNNHKTDTILFEIPFKDELLLSSFKHKNLFYFLSYVKKEEQLRLYALQGNKYDEKTLDFKSFKLGLNQSRPISIAKYIATNPIEVIDNESFNPLYAATNKVKLYAIKNKLLITLDYSSAQTHVFEIDLSSYEVKEKVFPKTAINSEEYDSNSFYHQENLYQLKANKNQLMISRHDYNEIESVQEYSVLAEEKIQFKNSPLYIQNGNSQPREIKNTEKFLKRLKNKSLGISVYQTEGDLLITVGGTNTTITSDGIVLGTLLTIGGIMIGDYGTFPDMTSSEIMQNVYFECRFDRKFKPKSTPFGPLAIDYISGFLQDNTTLKLQNTTKHKSYFILSYYDASAKQIILRKFEDGYPLISDF</sequence>